<proteinExistence type="predicted"/>
<keyword evidence="3 10" id="KW-0436">Ligase</keyword>
<dbReference type="EMBL" id="JAASQI010000003">
    <property type="protein sequence ID" value="NIJ57772.1"/>
    <property type="molecule type" value="Genomic_DNA"/>
</dbReference>
<gene>
    <name evidence="10" type="ORF">FHS82_001608</name>
</gene>
<comment type="subcellular location">
    <subcellularLocation>
        <location evidence="1">Membrane</location>
        <topology evidence="1">Peripheral membrane protein</topology>
    </subcellularLocation>
</comment>
<evidence type="ECO:0000259" key="8">
    <source>
        <dbReference type="Pfam" id="PF00501"/>
    </source>
</evidence>
<keyword evidence="11" id="KW-1185">Reference proteome</keyword>
<comment type="caution">
    <text evidence="10">The sequence shown here is derived from an EMBL/GenBank/DDBJ whole genome shotgun (WGS) entry which is preliminary data.</text>
</comment>
<evidence type="ECO:0000313" key="10">
    <source>
        <dbReference type="EMBL" id="NIJ57772.1"/>
    </source>
</evidence>
<evidence type="ECO:0000256" key="4">
    <source>
        <dbReference type="ARBA" id="ARBA00023136"/>
    </source>
</evidence>
<accession>A0ABX0UXW2</accession>
<dbReference type="Proteomes" id="UP001429580">
    <property type="component" value="Unassembled WGS sequence"/>
</dbReference>
<dbReference type="InterPro" id="IPR000873">
    <property type="entry name" value="AMP-dep_synth/lig_dom"/>
</dbReference>
<evidence type="ECO:0000256" key="2">
    <source>
        <dbReference type="ARBA" id="ARBA00005005"/>
    </source>
</evidence>
<evidence type="ECO:0000256" key="6">
    <source>
        <dbReference type="ARBA" id="ARBA00039545"/>
    </source>
</evidence>
<dbReference type="InterPro" id="IPR050237">
    <property type="entry name" value="ATP-dep_AMP-bd_enzyme"/>
</dbReference>
<dbReference type="InterPro" id="IPR045851">
    <property type="entry name" value="AMP-bd_C_sf"/>
</dbReference>
<evidence type="ECO:0000256" key="7">
    <source>
        <dbReference type="ARBA" id="ARBA00042773"/>
    </source>
</evidence>
<reference evidence="10 11" key="1">
    <citation type="submission" date="2020-03" db="EMBL/GenBank/DDBJ databases">
        <title>Genomic Encyclopedia of Type Strains, Phase IV (KMG-IV): sequencing the most valuable type-strain genomes for metagenomic binning, comparative biology and taxonomic classification.</title>
        <authorList>
            <person name="Goeker M."/>
        </authorList>
    </citation>
    <scope>NUCLEOTIDE SEQUENCE [LARGE SCALE GENOMIC DNA]</scope>
    <source>
        <strain evidence="10 11">DSM 103870</strain>
    </source>
</reference>
<dbReference type="Pfam" id="PF00501">
    <property type="entry name" value="AMP-binding"/>
    <property type="match status" value="1"/>
</dbReference>
<sequence>MKPIWLDHYPPNAPETIDPDRFPSIPAMFAEAAGRYRDRVALSSFGAPMTYGALDRLSDDFASYLQNGLGLRAGTRVALMMPNLLQYPVALLGILKAGLVVTNVNPLYTARELKSQLVDSGAEVIVVSSLAAATLAEVRAQTPVGTVIVTGIGDLLPLPRRWLVELVLKFRKAVPPYDLPGARSLREALAIGRKQPPCRPRILGDDLAFLQYTGGTTGRAKGAMLTHRNLVANVEQVRALACLTGGGSVIVPLPLYHIFALNMLLLFMSYGMTSVLIANPRDIKGFIRTIARLKFRAIMGINTLYNAMLNHPDFGRIDFSGLRYAIAGGASTQEAVARRWRERTGVPIIEGYGLTETSPVVTFSPVVDGHEFDGSVGLPLPSMEISLRDDLGEEVAPGKEGELWVRGPNIMRGYWNAPEETDRALTADGWLKTGDIARLTDNGRVVLVDRKKDMILVSGFNVYPAEIEDVVAGHPGVSEVAVVGVPDKATGEAVRAFVVRKDPNLTEEDIVKYCRQFLTAYKTPRSIVFRDALPRSNVGKVLRRALREEG</sequence>
<name>A0ABX0UXW2_9HYPH</name>
<dbReference type="InterPro" id="IPR020845">
    <property type="entry name" value="AMP-binding_CS"/>
</dbReference>
<keyword evidence="4" id="KW-0472">Membrane</keyword>
<evidence type="ECO:0000259" key="9">
    <source>
        <dbReference type="Pfam" id="PF13193"/>
    </source>
</evidence>
<dbReference type="GO" id="GO:0004467">
    <property type="term" value="F:long-chain fatty acid-CoA ligase activity"/>
    <property type="evidence" value="ECO:0007669"/>
    <property type="project" value="UniProtKB-EC"/>
</dbReference>
<evidence type="ECO:0000256" key="1">
    <source>
        <dbReference type="ARBA" id="ARBA00004170"/>
    </source>
</evidence>
<feature type="domain" description="AMP-dependent synthetase/ligase" evidence="8">
    <location>
        <begin position="29"/>
        <end position="415"/>
    </location>
</feature>
<dbReference type="RefSeq" id="WP_166950689.1">
    <property type="nucleotide sequence ID" value="NZ_JAASQI010000003.1"/>
</dbReference>
<dbReference type="PANTHER" id="PTHR43767">
    <property type="entry name" value="LONG-CHAIN-FATTY-ACID--COA LIGASE"/>
    <property type="match status" value="1"/>
</dbReference>
<dbReference type="InterPro" id="IPR042099">
    <property type="entry name" value="ANL_N_sf"/>
</dbReference>
<evidence type="ECO:0000256" key="5">
    <source>
        <dbReference type="ARBA" id="ARBA00026121"/>
    </source>
</evidence>
<dbReference type="SUPFAM" id="SSF56801">
    <property type="entry name" value="Acetyl-CoA synthetase-like"/>
    <property type="match status" value="1"/>
</dbReference>
<dbReference type="Gene3D" id="3.30.300.30">
    <property type="match status" value="1"/>
</dbReference>
<feature type="domain" description="AMP-binding enzyme C-terminal" evidence="9">
    <location>
        <begin position="466"/>
        <end position="540"/>
    </location>
</feature>
<organism evidence="10 11">
    <name type="scientific">Pseudochelatococcus lubricantis</name>
    <dbReference type="NCBI Taxonomy" id="1538102"/>
    <lineage>
        <taxon>Bacteria</taxon>
        <taxon>Pseudomonadati</taxon>
        <taxon>Pseudomonadota</taxon>
        <taxon>Alphaproteobacteria</taxon>
        <taxon>Hyphomicrobiales</taxon>
        <taxon>Chelatococcaceae</taxon>
        <taxon>Pseudochelatococcus</taxon>
    </lineage>
</organism>
<dbReference type="Gene3D" id="3.40.50.12780">
    <property type="entry name" value="N-terminal domain of ligase-like"/>
    <property type="match status" value="1"/>
</dbReference>
<comment type="pathway">
    <text evidence="2">Lipid metabolism; fatty acid beta-oxidation.</text>
</comment>
<evidence type="ECO:0000256" key="3">
    <source>
        <dbReference type="ARBA" id="ARBA00022598"/>
    </source>
</evidence>
<dbReference type="PROSITE" id="PS00455">
    <property type="entry name" value="AMP_BINDING"/>
    <property type="match status" value="1"/>
</dbReference>
<dbReference type="Pfam" id="PF13193">
    <property type="entry name" value="AMP-binding_C"/>
    <property type="match status" value="1"/>
</dbReference>
<dbReference type="InterPro" id="IPR025110">
    <property type="entry name" value="AMP-bd_C"/>
</dbReference>
<evidence type="ECO:0000313" key="11">
    <source>
        <dbReference type="Proteomes" id="UP001429580"/>
    </source>
</evidence>
<dbReference type="EC" id="6.2.1.3" evidence="5"/>
<dbReference type="CDD" id="cd05936">
    <property type="entry name" value="FC-FACS_FadD_like"/>
    <property type="match status" value="1"/>
</dbReference>
<protein>
    <recommendedName>
        <fullName evidence="6">Long-chain-fatty-acid--CoA ligase</fullName>
        <ecNumber evidence="5">6.2.1.3</ecNumber>
    </recommendedName>
    <alternativeName>
        <fullName evidence="7">Long-chain acyl-CoA synthetase</fullName>
    </alternativeName>
</protein>
<dbReference type="PANTHER" id="PTHR43767:SF8">
    <property type="entry name" value="LONG-CHAIN-FATTY-ACID--COA LIGASE"/>
    <property type="match status" value="1"/>
</dbReference>